<evidence type="ECO:0000256" key="3">
    <source>
        <dbReference type="ARBA" id="ARBA00023098"/>
    </source>
</evidence>
<name>A0AAV2VNE2_9VIBR</name>
<comment type="caution">
    <text evidence="5">The sequence shown here is derived from an EMBL/GenBank/DDBJ whole genome shotgun (WGS) entry which is preliminary data.</text>
</comment>
<dbReference type="Proteomes" id="UP000018211">
    <property type="component" value="Unassembled WGS sequence"/>
</dbReference>
<accession>A0AAV2VNE2</accession>
<keyword evidence="2 5" id="KW-0378">Hydrolase</keyword>
<dbReference type="AlphaFoldDB" id="A0AAV2VNE2"/>
<keyword evidence="1" id="KW-0444">Lipid biosynthesis</keyword>
<evidence type="ECO:0000313" key="6">
    <source>
        <dbReference type="Proteomes" id="UP000018211"/>
    </source>
</evidence>
<organism evidence="5 6">
    <name type="scientific">Vibrio nigripulchritudo SOn1</name>
    <dbReference type="NCBI Taxonomy" id="1238450"/>
    <lineage>
        <taxon>Bacteria</taxon>
        <taxon>Pseudomonadati</taxon>
        <taxon>Pseudomonadota</taxon>
        <taxon>Gammaproteobacteria</taxon>
        <taxon>Vibrionales</taxon>
        <taxon>Vibrionaceae</taxon>
        <taxon>Vibrio</taxon>
    </lineage>
</organism>
<keyword evidence="4" id="KW-0275">Fatty acid biosynthesis</keyword>
<dbReference type="EC" id="3.1.4.14" evidence="5"/>
<sequence>MNYLAHLHIADFCKSNLLGNLLGDFVKGSPDGRFQQNIVNGIKLHRFVDSYTDTHPIVKDLKPLFPDELKRFAPIALDMFWDHCLARHWKHHHNMSLSEFCLYAESDVKSEETDELPERFLTVSGYMWEGQWLLSYAELSNIQFALKRMAMRRPRLASLSECGATLESEYKALNQAFHTLYPDVLKNAKAFYSSL</sequence>
<evidence type="ECO:0000256" key="1">
    <source>
        <dbReference type="ARBA" id="ARBA00022516"/>
    </source>
</evidence>
<dbReference type="Pfam" id="PF04336">
    <property type="entry name" value="ACP_PD"/>
    <property type="match status" value="1"/>
</dbReference>
<dbReference type="InterPro" id="IPR007431">
    <property type="entry name" value="ACP_PD"/>
</dbReference>
<evidence type="ECO:0000256" key="4">
    <source>
        <dbReference type="ARBA" id="ARBA00023160"/>
    </source>
</evidence>
<evidence type="ECO:0000256" key="2">
    <source>
        <dbReference type="ARBA" id="ARBA00022801"/>
    </source>
</evidence>
<dbReference type="RefSeq" id="WP_022611322.1">
    <property type="nucleotide sequence ID" value="NZ_LK391965.1"/>
</dbReference>
<gene>
    <name evidence="5" type="ORF">VIBNISOn1_1660010</name>
</gene>
<dbReference type="GO" id="GO:0006633">
    <property type="term" value="P:fatty acid biosynthetic process"/>
    <property type="evidence" value="ECO:0007669"/>
    <property type="project" value="UniProtKB-KW"/>
</dbReference>
<evidence type="ECO:0000313" key="5">
    <source>
        <dbReference type="EMBL" id="CCO46070.1"/>
    </source>
</evidence>
<dbReference type="PIRSF" id="PIRSF011489">
    <property type="entry name" value="DUF479"/>
    <property type="match status" value="1"/>
</dbReference>
<reference evidence="5 6" key="1">
    <citation type="journal article" date="2013" name="ISME J.">
        <title>Comparative genomics of pathogenic lineages of Vibrio nigripulchritudo identifies virulence-associated traits.</title>
        <authorList>
            <person name="Goudenege D."/>
            <person name="Labreuche Y."/>
            <person name="Krin E."/>
            <person name="Ansquer D."/>
            <person name="Mangenot S."/>
            <person name="Calteau A."/>
            <person name="Medigue C."/>
            <person name="Mazel D."/>
            <person name="Polz M.F."/>
            <person name="Le Roux F."/>
        </authorList>
    </citation>
    <scope>NUCLEOTIDE SEQUENCE [LARGE SCALE GENOMIC DNA]</scope>
    <source>
        <strain evidence="5 6">SOn1</strain>
    </source>
</reference>
<keyword evidence="4" id="KW-0276">Fatty acid metabolism</keyword>
<dbReference type="EMBL" id="CAOF01000075">
    <property type="protein sequence ID" value="CCO46070.1"/>
    <property type="molecule type" value="Genomic_DNA"/>
</dbReference>
<dbReference type="PANTHER" id="PTHR38764">
    <property type="entry name" value="ACYL CARRIER PROTEIN PHOSPHODIESTERASE"/>
    <property type="match status" value="1"/>
</dbReference>
<dbReference type="PANTHER" id="PTHR38764:SF1">
    <property type="entry name" value="ACYL CARRIER PROTEIN PHOSPHODIESTERASE"/>
    <property type="match status" value="1"/>
</dbReference>
<protein>
    <submittedName>
        <fullName evidence="5">Acyl carrier protein phosphodiesterase</fullName>
        <ecNumber evidence="5">3.1.4.14</ecNumber>
    </submittedName>
</protein>
<dbReference type="GO" id="GO:0008770">
    <property type="term" value="F:[acyl-carrier-protein] phosphodiesterase activity"/>
    <property type="evidence" value="ECO:0007669"/>
    <property type="project" value="UniProtKB-EC"/>
</dbReference>
<keyword evidence="3" id="KW-0443">Lipid metabolism</keyword>
<proteinExistence type="predicted"/>